<organism evidence="1">
    <name type="scientific">Zea mays</name>
    <name type="common">Maize</name>
    <dbReference type="NCBI Taxonomy" id="4577"/>
    <lineage>
        <taxon>Eukaryota</taxon>
        <taxon>Viridiplantae</taxon>
        <taxon>Streptophyta</taxon>
        <taxon>Embryophyta</taxon>
        <taxon>Tracheophyta</taxon>
        <taxon>Spermatophyta</taxon>
        <taxon>Magnoliopsida</taxon>
        <taxon>Liliopsida</taxon>
        <taxon>Poales</taxon>
        <taxon>Poaceae</taxon>
        <taxon>PACMAD clade</taxon>
        <taxon>Panicoideae</taxon>
        <taxon>Andropogonodae</taxon>
        <taxon>Andropogoneae</taxon>
        <taxon>Tripsacinae</taxon>
        <taxon>Zea</taxon>
    </lineage>
</organism>
<dbReference type="AlphaFoldDB" id="A0A1D6LVV0"/>
<evidence type="ECO:0000313" key="1">
    <source>
        <dbReference type="EMBL" id="AQK83388.1"/>
    </source>
</evidence>
<proteinExistence type="predicted"/>
<reference evidence="1" key="1">
    <citation type="submission" date="2015-12" db="EMBL/GenBank/DDBJ databases">
        <title>Update maize B73 reference genome by single molecule sequencing technologies.</title>
        <authorList>
            <consortium name="Maize Genome Sequencing Project"/>
            <person name="Ware D."/>
        </authorList>
    </citation>
    <scope>NUCLEOTIDE SEQUENCE</scope>
    <source>
        <tissue evidence="1">Seedling</tissue>
    </source>
</reference>
<name>A0A1D6LVV0_MAIZE</name>
<dbReference type="GO" id="GO:0016740">
    <property type="term" value="F:transferase activity"/>
    <property type="evidence" value="ECO:0007669"/>
    <property type="project" value="UniProtKB-KW"/>
</dbReference>
<sequence length="47" mass="5422">MLHEWFMIVQLFCMSCSISIISAAPFYLSYLHRCSDSCALLHGLFHV</sequence>
<keyword evidence="1" id="KW-0808">Transferase</keyword>
<accession>A0A1D6LVV0</accession>
<gene>
    <name evidence="1" type="ORF">ZEAMMB73_Zm00001d037240</name>
</gene>
<dbReference type="EMBL" id="CM000782">
    <property type="protein sequence ID" value="AQK83388.1"/>
    <property type="molecule type" value="Genomic_DNA"/>
</dbReference>
<protein>
    <submittedName>
        <fullName evidence="1">Glutathione S-transferase DHAR3 chloroplastic</fullName>
    </submittedName>
</protein>